<gene>
    <name evidence="2" type="ORF">ACFPP9_09915</name>
</gene>
<sequence>MVSQGIEHPFPHPVAQPGSAKLRNYYFARAAFSAAWVAAAFSVGATEPLAAAALLVVYPAWDAAANWFDAANNGGLAKNRTQALNLVVSAATTAGVAASLGSMNAVLGVFGAWAIFSGLLQLATGVRRWKSYGAQWAMILSGAQSSLAGGFFIKQSLGTAVPSILDIAPYAAFGAFYFLVSAVLLTLRRNKSAPA</sequence>
<feature type="transmembrane region" description="Helical" evidence="1">
    <location>
        <begin position="106"/>
        <end position="124"/>
    </location>
</feature>
<keyword evidence="1" id="KW-0472">Membrane</keyword>
<accession>A0ABW0Q0A9</accession>
<comment type="caution">
    <text evidence="2">The sequence shown here is derived from an EMBL/GenBank/DDBJ whole genome shotgun (WGS) entry which is preliminary data.</text>
</comment>
<evidence type="ECO:0000256" key="1">
    <source>
        <dbReference type="SAM" id="Phobius"/>
    </source>
</evidence>
<dbReference type="RefSeq" id="WP_266341706.1">
    <property type="nucleotide sequence ID" value="NZ_JAPKNH010000001.1"/>
</dbReference>
<name>A0ABW0Q0A9_9HYPH</name>
<evidence type="ECO:0000313" key="2">
    <source>
        <dbReference type="EMBL" id="MFC5516084.1"/>
    </source>
</evidence>
<protein>
    <submittedName>
        <fullName evidence="2">DUF308 domain-containing protein</fullName>
    </submittedName>
</protein>
<dbReference type="Proteomes" id="UP001596150">
    <property type="component" value="Unassembled WGS sequence"/>
</dbReference>
<dbReference type="EMBL" id="JBHSML010000003">
    <property type="protein sequence ID" value="MFC5516084.1"/>
    <property type="molecule type" value="Genomic_DNA"/>
</dbReference>
<feature type="transmembrane region" description="Helical" evidence="1">
    <location>
        <begin position="136"/>
        <end position="155"/>
    </location>
</feature>
<organism evidence="2 3">
    <name type="scientific">Kaistia terrae</name>
    <dbReference type="NCBI Taxonomy" id="537017"/>
    <lineage>
        <taxon>Bacteria</taxon>
        <taxon>Pseudomonadati</taxon>
        <taxon>Pseudomonadota</taxon>
        <taxon>Alphaproteobacteria</taxon>
        <taxon>Hyphomicrobiales</taxon>
        <taxon>Kaistiaceae</taxon>
        <taxon>Kaistia</taxon>
    </lineage>
</organism>
<evidence type="ECO:0000313" key="3">
    <source>
        <dbReference type="Proteomes" id="UP001596150"/>
    </source>
</evidence>
<keyword evidence="1" id="KW-1133">Transmembrane helix</keyword>
<reference evidence="3" key="1">
    <citation type="journal article" date="2019" name="Int. J. Syst. Evol. Microbiol.">
        <title>The Global Catalogue of Microorganisms (GCM) 10K type strain sequencing project: providing services to taxonomists for standard genome sequencing and annotation.</title>
        <authorList>
            <consortium name="The Broad Institute Genomics Platform"/>
            <consortium name="The Broad Institute Genome Sequencing Center for Infectious Disease"/>
            <person name="Wu L."/>
            <person name="Ma J."/>
        </authorList>
    </citation>
    <scope>NUCLEOTIDE SEQUENCE [LARGE SCALE GENOMIC DNA]</scope>
    <source>
        <strain evidence="3">KACC 12633</strain>
    </source>
</reference>
<feature type="transmembrane region" description="Helical" evidence="1">
    <location>
        <begin position="167"/>
        <end position="187"/>
    </location>
</feature>
<keyword evidence="1" id="KW-0812">Transmembrane</keyword>
<proteinExistence type="predicted"/>
<keyword evidence="3" id="KW-1185">Reference proteome</keyword>